<name>A0AAJ6NUK2_9CYAN</name>
<dbReference type="KEGG" id="hbq:QI031_05790"/>
<evidence type="ECO:0000313" key="2">
    <source>
        <dbReference type="Proteomes" id="UP001223520"/>
    </source>
</evidence>
<evidence type="ECO:0000313" key="1">
    <source>
        <dbReference type="EMBL" id="WGV27004.1"/>
    </source>
</evidence>
<proteinExistence type="predicted"/>
<gene>
    <name evidence="1" type="ORF">QI031_05790</name>
</gene>
<reference evidence="1 2" key="1">
    <citation type="journal article" date="2023" name="Limnol Oceanogr Lett">
        <title>Environmental adaptations by the intertidal Antarctic cyanobacterium Halotia branconii CENA392 as revealed using long-read genome sequencing.</title>
        <authorList>
            <person name="Dextro R.B."/>
            <person name="Delbaje E."/>
            <person name="Freitas P.N.N."/>
            <person name="Geraldes V."/>
            <person name="Pinto E."/>
            <person name="Long P.F."/>
            <person name="Fiore M.F."/>
        </authorList>
    </citation>
    <scope>NUCLEOTIDE SEQUENCE [LARGE SCALE GENOMIC DNA]</scope>
    <source>
        <strain evidence="1 2">CENA392</strain>
    </source>
</reference>
<keyword evidence="2" id="KW-1185">Reference proteome</keyword>
<accession>A0AAJ6NUK2</accession>
<organism evidence="1 2">
    <name type="scientific">Halotia branconii CENA392</name>
    <dbReference type="NCBI Taxonomy" id="1539056"/>
    <lineage>
        <taxon>Bacteria</taxon>
        <taxon>Bacillati</taxon>
        <taxon>Cyanobacteriota</taxon>
        <taxon>Cyanophyceae</taxon>
        <taxon>Nostocales</taxon>
        <taxon>Nodulariaceae</taxon>
        <taxon>Halotia</taxon>
    </lineage>
</organism>
<sequence>MKSSNVRGYLSSKFNVIIAPQRSHQNGKKSLSDRVLNFTSRYHQVLWLSCA</sequence>
<dbReference type="RefSeq" id="WP_281484247.1">
    <property type="nucleotide sequence ID" value="NZ_CP124543.1"/>
</dbReference>
<dbReference type="EMBL" id="CP124543">
    <property type="protein sequence ID" value="WGV27004.1"/>
    <property type="molecule type" value="Genomic_DNA"/>
</dbReference>
<dbReference type="Proteomes" id="UP001223520">
    <property type="component" value="Chromosome"/>
</dbReference>
<protein>
    <submittedName>
        <fullName evidence="1">Uncharacterized protein</fullName>
    </submittedName>
</protein>
<dbReference type="AlphaFoldDB" id="A0AAJ6NUK2"/>